<comment type="similarity">
    <text evidence="1">Belongs to the 'GDSL' lipolytic enzyme family.</text>
</comment>
<evidence type="ECO:0000256" key="2">
    <source>
        <dbReference type="SAM" id="SignalP"/>
    </source>
</evidence>
<dbReference type="InterPro" id="IPR035669">
    <property type="entry name" value="SGNH_plant_lipase-like"/>
</dbReference>
<dbReference type="Proteomes" id="UP000886885">
    <property type="component" value="Chromosome 17D"/>
</dbReference>
<dbReference type="EMBL" id="JAAWWB010000034">
    <property type="protein sequence ID" value="KAG6741880.1"/>
    <property type="molecule type" value="Genomic_DNA"/>
</dbReference>
<evidence type="ECO:0000256" key="1">
    <source>
        <dbReference type="ARBA" id="ARBA00008668"/>
    </source>
</evidence>
<keyword evidence="2" id="KW-0732">Signal</keyword>
<dbReference type="OrthoDB" id="1600564at2759"/>
<organism evidence="3 4">
    <name type="scientific">Populus tomentosa</name>
    <name type="common">Chinese white poplar</name>
    <dbReference type="NCBI Taxonomy" id="118781"/>
    <lineage>
        <taxon>Eukaryota</taxon>
        <taxon>Viridiplantae</taxon>
        <taxon>Streptophyta</taxon>
        <taxon>Embryophyta</taxon>
        <taxon>Tracheophyta</taxon>
        <taxon>Spermatophyta</taxon>
        <taxon>Magnoliopsida</taxon>
        <taxon>eudicotyledons</taxon>
        <taxon>Gunneridae</taxon>
        <taxon>Pentapetalae</taxon>
        <taxon>rosids</taxon>
        <taxon>fabids</taxon>
        <taxon>Malpighiales</taxon>
        <taxon>Salicaceae</taxon>
        <taxon>Saliceae</taxon>
        <taxon>Populus</taxon>
    </lineage>
</organism>
<comment type="caution">
    <text evidence="3">The sequence shown here is derived from an EMBL/GenBank/DDBJ whole genome shotgun (WGS) entry which is preliminary data.</text>
</comment>
<dbReference type="InterPro" id="IPR001087">
    <property type="entry name" value="GDSL"/>
</dbReference>
<dbReference type="Pfam" id="PF00657">
    <property type="entry name" value="Lipase_GDSL"/>
    <property type="match status" value="1"/>
</dbReference>
<dbReference type="PANTHER" id="PTHR45650">
    <property type="entry name" value="GDSL-LIKE LIPASE/ACYLHYDROLASE-RELATED"/>
    <property type="match status" value="1"/>
</dbReference>
<feature type="chain" id="PRO_5036445044" description="GDSL esterase/lipase 7" evidence="2">
    <location>
        <begin position="20"/>
        <end position="366"/>
    </location>
</feature>
<reference evidence="3" key="1">
    <citation type="journal article" date="2020" name="bioRxiv">
        <title>Hybrid origin of Populus tomentosa Carr. identified through genome sequencing and phylogenomic analysis.</title>
        <authorList>
            <person name="An X."/>
            <person name="Gao K."/>
            <person name="Chen Z."/>
            <person name="Li J."/>
            <person name="Yang X."/>
            <person name="Yang X."/>
            <person name="Zhou J."/>
            <person name="Guo T."/>
            <person name="Zhao T."/>
            <person name="Huang S."/>
            <person name="Miao D."/>
            <person name="Khan W.U."/>
            <person name="Rao P."/>
            <person name="Ye M."/>
            <person name="Lei B."/>
            <person name="Liao W."/>
            <person name="Wang J."/>
            <person name="Ji L."/>
            <person name="Li Y."/>
            <person name="Guo B."/>
            <person name="Mustafa N.S."/>
            <person name="Li S."/>
            <person name="Yun Q."/>
            <person name="Keller S.R."/>
            <person name="Mao J."/>
            <person name="Zhang R."/>
            <person name="Strauss S.H."/>
        </authorList>
    </citation>
    <scope>NUCLEOTIDE SEQUENCE</scope>
    <source>
        <strain evidence="3">GM15</strain>
        <tissue evidence="3">Leaf</tissue>
    </source>
</reference>
<sequence>MSTLIIFSVLHLLISLVCGAPLAPALYVFGDSLFDSGNNNILPTLSKANFKPYGVDFGEGDTGRFTNGRLVPDFIAEFLGLPYPPPRISIRTSTPVTGLNYASASCGILPETGKSLGKCLSLDDQIDLFQRTVKSGLPNHFGGPNELMEYLSKSIFVVCIGSNDYLSDTSKNYTPQEFAHLLLDKLSLHFQVSLSLSLSHTHTHNYSEFPIGRLYNLGARKVVVLEIGPIGCIPSVTRKIKHNGKCAEELNELVSYFNDNLLGMLQNLTSTLPNSIFAPGHAYWLGYDAIMNPSKYGLLDTSNPCCKTWANGTSACIPKLKPCPNRDQHYFFDGYHLTESVYSVFASHCINDRSVCSPTLKELVQM</sequence>
<dbReference type="CDD" id="cd01837">
    <property type="entry name" value="SGNH_plant_lipase_like"/>
    <property type="match status" value="1"/>
</dbReference>
<evidence type="ECO:0008006" key="5">
    <source>
        <dbReference type="Google" id="ProtNLM"/>
    </source>
</evidence>
<accession>A0A8X7YAH8</accession>
<keyword evidence="4" id="KW-1185">Reference proteome</keyword>
<dbReference type="PANTHER" id="PTHR45650:SF14">
    <property type="entry name" value="GDSL ESTERASE_LIPASE 7-LIKE"/>
    <property type="match status" value="1"/>
</dbReference>
<proteinExistence type="inferred from homology"/>
<gene>
    <name evidence="3" type="ORF">POTOM_055160</name>
</gene>
<dbReference type="GO" id="GO:0016788">
    <property type="term" value="F:hydrolase activity, acting on ester bonds"/>
    <property type="evidence" value="ECO:0007669"/>
    <property type="project" value="InterPro"/>
</dbReference>
<name>A0A8X7YAH8_POPTO</name>
<evidence type="ECO:0000313" key="4">
    <source>
        <dbReference type="Proteomes" id="UP000886885"/>
    </source>
</evidence>
<evidence type="ECO:0000313" key="3">
    <source>
        <dbReference type="EMBL" id="KAG6741880.1"/>
    </source>
</evidence>
<dbReference type="InterPro" id="IPR051238">
    <property type="entry name" value="GDSL_esterase/lipase"/>
</dbReference>
<dbReference type="AlphaFoldDB" id="A0A8X7YAH8"/>
<protein>
    <recommendedName>
        <fullName evidence="5">GDSL esterase/lipase 7</fullName>
    </recommendedName>
</protein>
<feature type="signal peptide" evidence="2">
    <location>
        <begin position="1"/>
        <end position="19"/>
    </location>
</feature>